<dbReference type="Proteomes" id="UP000662185">
    <property type="component" value="Unassembled WGS sequence"/>
</dbReference>
<dbReference type="RefSeq" id="WP_190563396.1">
    <property type="nucleotide sequence ID" value="NZ_JACJQU010000015.1"/>
</dbReference>
<evidence type="ECO:0000313" key="2">
    <source>
        <dbReference type="EMBL" id="MBD2295740.1"/>
    </source>
</evidence>
<dbReference type="GO" id="GO:0016301">
    <property type="term" value="F:kinase activity"/>
    <property type="evidence" value="ECO:0007669"/>
    <property type="project" value="UniProtKB-KW"/>
</dbReference>
<protein>
    <submittedName>
        <fullName evidence="2">Uridine kinase</fullName>
    </submittedName>
</protein>
<name>A0A926WJJ5_9NOST</name>
<keyword evidence="2" id="KW-0418">Kinase</keyword>
<evidence type="ECO:0000313" key="3">
    <source>
        <dbReference type="Proteomes" id="UP000662185"/>
    </source>
</evidence>
<organism evidence="2 3">
    <name type="scientific">Anabaena sphaerica FACHB-251</name>
    <dbReference type="NCBI Taxonomy" id="2692883"/>
    <lineage>
        <taxon>Bacteria</taxon>
        <taxon>Bacillati</taxon>
        <taxon>Cyanobacteriota</taxon>
        <taxon>Cyanophyceae</taxon>
        <taxon>Nostocales</taxon>
        <taxon>Nostocaceae</taxon>
        <taxon>Anabaena</taxon>
    </lineage>
</organism>
<dbReference type="SUPFAM" id="SSF52540">
    <property type="entry name" value="P-loop containing nucleoside triphosphate hydrolases"/>
    <property type="match status" value="1"/>
</dbReference>
<dbReference type="EMBL" id="JACJQU010000015">
    <property type="protein sequence ID" value="MBD2295740.1"/>
    <property type="molecule type" value="Genomic_DNA"/>
</dbReference>
<proteinExistence type="predicted"/>
<accession>A0A926WJJ5</accession>
<dbReference type="InterPro" id="IPR027417">
    <property type="entry name" value="P-loop_NTPase"/>
</dbReference>
<comment type="caution">
    <text evidence="2">The sequence shown here is derived from an EMBL/GenBank/DDBJ whole genome shotgun (WGS) entry which is preliminary data.</text>
</comment>
<keyword evidence="2" id="KW-0808">Transferase</keyword>
<dbReference type="Gene3D" id="3.40.50.300">
    <property type="entry name" value="P-loop containing nucleotide triphosphate hydrolases"/>
    <property type="match status" value="1"/>
</dbReference>
<dbReference type="InterPro" id="IPR006083">
    <property type="entry name" value="PRK/URK"/>
</dbReference>
<gene>
    <name evidence="2" type="ORF">H6G06_20235</name>
</gene>
<dbReference type="PANTHER" id="PTHR10285">
    <property type="entry name" value="URIDINE KINASE"/>
    <property type="match status" value="1"/>
</dbReference>
<dbReference type="AlphaFoldDB" id="A0A926WJJ5"/>
<dbReference type="GO" id="GO:0005524">
    <property type="term" value="F:ATP binding"/>
    <property type="evidence" value="ECO:0007669"/>
    <property type="project" value="InterPro"/>
</dbReference>
<dbReference type="Pfam" id="PF00485">
    <property type="entry name" value="PRK"/>
    <property type="match status" value="1"/>
</dbReference>
<evidence type="ECO:0000259" key="1">
    <source>
        <dbReference type="Pfam" id="PF00485"/>
    </source>
</evidence>
<keyword evidence="3" id="KW-1185">Reference proteome</keyword>
<sequence length="210" mass="24173">MNIQDLADSILQKQSELSVDRGFLVAVSGIDGSGKGYITEKLITALNHQNVNAVSINLDAWHKLPSERFNSENLAQHFYHHAFHFDDLFQQLILPLKNQRMINLTTVLTGITGISQTYNYQFENVDVIVLEGIFLLKRSLQHFYDFKIWIDCSFATALERAIQRNQEGIPLEQIIDDYQKIYFPAQKEHLSIDNPKSIADVIYINDFKLV</sequence>
<feature type="domain" description="Phosphoribulokinase/uridine kinase" evidence="1">
    <location>
        <begin position="25"/>
        <end position="184"/>
    </location>
</feature>
<reference evidence="3" key="1">
    <citation type="journal article" date="2020" name="ISME J.">
        <title>Comparative genomics reveals insights into cyanobacterial evolution and habitat adaptation.</title>
        <authorList>
            <person name="Chen M.Y."/>
            <person name="Teng W.K."/>
            <person name="Zhao L."/>
            <person name="Hu C.X."/>
            <person name="Zhou Y.K."/>
            <person name="Han B.P."/>
            <person name="Song L.R."/>
            <person name="Shu W.S."/>
        </authorList>
    </citation>
    <scope>NUCLEOTIDE SEQUENCE [LARGE SCALE GENOMIC DNA]</scope>
    <source>
        <strain evidence="3">FACHB-251</strain>
    </source>
</reference>